<keyword evidence="2" id="KW-1185">Reference proteome</keyword>
<dbReference type="Pfam" id="PF18907">
    <property type="entry name" value="DUF5662"/>
    <property type="match status" value="1"/>
</dbReference>
<organism evidence="1 2">
    <name type="scientific">Rhizoclosmatium globosum</name>
    <dbReference type="NCBI Taxonomy" id="329046"/>
    <lineage>
        <taxon>Eukaryota</taxon>
        <taxon>Fungi</taxon>
        <taxon>Fungi incertae sedis</taxon>
        <taxon>Chytridiomycota</taxon>
        <taxon>Chytridiomycota incertae sedis</taxon>
        <taxon>Chytridiomycetes</taxon>
        <taxon>Chytridiales</taxon>
        <taxon>Chytriomycetaceae</taxon>
        <taxon>Rhizoclosmatium</taxon>
    </lineage>
</organism>
<reference evidence="1 2" key="1">
    <citation type="submission" date="2016-07" db="EMBL/GenBank/DDBJ databases">
        <title>Pervasive Adenine N6-methylation of Active Genes in Fungi.</title>
        <authorList>
            <consortium name="DOE Joint Genome Institute"/>
            <person name="Mondo S.J."/>
            <person name="Dannebaum R.O."/>
            <person name="Kuo R.C."/>
            <person name="Labutti K."/>
            <person name="Haridas S."/>
            <person name="Kuo A."/>
            <person name="Salamov A."/>
            <person name="Ahrendt S.R."/>
            <person name="Lipzen A."/>
            <person name="Sullivan W."/>
            <person name="Andreopoulos W.B."/>
            <person name="Clum A."/>
            <person name="Lindquist E."/>
            <person name="Daum C."/>
            <person name="Ramamoorthy G.K."/>
            <person name="Gryganskyi A."/>
            <person name="Culley D."/>
            <person name="Magnuson J.K."/>
            <person name="James T.Y."/>
            <person name="O'Malley M.A."/>
            <person name="Stajich J.E."/>
            <person name="Spatafora J.W."/>
            <person name="Visel A."/>
            <person name="Grigoriev I.V."/>
        </authorList>
    </citation>
    <scope>NUCLEOTIDE SEQUENCE [LARGE SCALE GENOMIC DNA]</scope>
    <source>
        <strain evidence="1 2">JEL800</strain>
    </source>
</reference>
<protein>
    <submittedName>
        <fullName evidence="1">Uncharacterized protein</fullName>
    </submittedName>
</protein>
<dbReference type="AlphaFoldDB" id="A0A1Y2CDP8"/>
<gene>
    <name evidence="1" type="ORF">BCR33DRAFT_716399</name>
</gene>
<dbReference type="OrthoDB" id="2104607at2759"/>
<comment type="caution">
    <text evidence="1">The sequence shown here is derived from an EMBL/GenBank/DDBJ whole genome shotgun (WGS) entry which is preliminary data.</text>
</comment>
<sequence>MNPATITDGTQFLAWTDAQKTSALFRLAAEEGGDTVSLFGQTPQFPIADADFELFATVFAARKNTRIALSHKEFIRKTFLRFRPFFPNLTAETVHVHDNSKLNSFIEVIGYTEKWVHGTTIHWEAAKQHHYDVNSHHPEFHHGNEMTASDLEESVVDMLAIQWERRYGGDDTVPAATLVTIDDVYLQRYVVADRPRVRQLLDLIAKSDL</sequence>
<dbReference type="Proteomes" id="UP000193642">
    <property type="component" value="Unassembled WGS sequence"/>
</dbReference>
<evidence type="ECO:0000313" key="1">
    <source>
        <dbReference type="EMBL" id="ORY45046.1"/>
    </source>
</evidence>
<dbReference type="InterPro" id="IPR043721">
    <property type="entry name" value="DUF5662"/>
</dbReference>
<evidence type="ECO:0000313" key="2">
    <source>
        <dbReference type="Proteomes" id="UP000193642"/>
    </source>
</evidence>
<name>A0A1Y2CDP8_9FUNG</name>
<accession>A0A1Y2CDP8</accession>
<proteinExistence type="predicted"/>
<dbReference type="EMBL" id="MCGO01000020">
    <property type="protein sequence ID" value="ORY45046.1"/>
    <property type="molecule type" value="Genomic_DNA"/>
</dbReference>